<evidence type="ECO:0000259" key="3">
    <source>
        <dbReference type="Pfam" id="PF09557"/>
    </source>
</evidence>
<dbReference type="Proteomes" id="UP000035704">
    <property type="component" value="Chromosome"/>
</dbReference>
<dbReference type="KEGG" id="cace:CACET_c11990"/>
<dbReference type="OrthoDB" id="118405at2"/>
<dbReference type="InterPro" id="IPR052967">
    <property type="entry name" value="Stress_Response_Assoc"/>
</dbReference>
<keyword evidence="5" id="KW-1185">Reference proteome</keyword>
<dbReference type="InterPro" id="IPR019060">
    <property type="entry name" value="DUF2382"/>
</dbReference>
<dbReference type="Pfam" id="PF09557">
    <property type="entry name" value="DUF2382"/>
    <property type="match status" value="1"/>
</dbReference>
<dbReference type="AlphaFoldDB" id="A0A0G3WB58"/>
<sequence>MSKFFGIFDNDDERIEKEEEMIKEKEDDSLKNVDDEKLRLRREELDISKNRVQVGEVEISKEIIEEQKIVDVPVTHEEVVIERRAINNEDSDSPITDEEAIHIPISAEEVQVGKHTVVTGEIEVHKRQVEDTKHIEETLKREEAHVNKDGNARVIDKENDEEFH</sequence>
<feature type="region of interest" description="Disordered" evidence="2">
    <location>
        <begin position="142"/>
        <end position="164"/>
    </location>
</feature>
<dbReference type="PATRIC" id="fig|84022.6.peg.1183"/>
<feature type="coiled-coil region" evidence="1">
    <location>
        <begin position="8"/>
        <end position="43"/>
    </location>
</feature>
<protein>
    <recommendedName>
        <fullName evidence="3">DUF2382 domain-containing protein</fullName>
    </recommendedName>
</protein>
<dbReference type="EMBL" id="CP009687">
    <property type="protein sequence ID" value="AKL94664.1"/>
    <property type="molecule type" value="Genomic_DNA"/>
</dbReference>
<reference evidence="4 5" key="1">
    <citation type="submission" date="2014-10" db="EMBL/GenBank/DDBJ databases">
        <title>Genome sequence of Clostridium aceticum DSM 1496.</title>
        <authorList>
            <person name="Poehlein A."/>
            <person name="Schiel-Bengelsdorf B."/>
            <person name="Gottschalk G."/>
            <person name="Duerre P."/>
            <person name="Daniel R."/>
        </authorList>
    </citation>
    <scope>NUCLEOTIDE SEQUENCE [LARGE SCALE GENOMIC DNA]</scope>
    <source>
        <strain evidence="4 5">DSM 1496</strain>
    </source>
</reference>
<gene>
    <name evidence="4" type="ORF">CACET_c11990</name>
</gene>
<evidence type="ECO:0000256" key="1">
    <source>
        <dbReference type="SAM" id="Coils"/>
    </source>
</evidence>
<dbReference type="STRING" id="84022.CACET_c11990"/>
<keyword evidence="1" id="KW-0175">Coiled coil</keyword>
<evidence type="ECO:0000256" key="2">
    <source>
        <dbReference type="SAM" id="MobiDB-lite"/>
    </source>
</evidence>
<name>A0A0G3WB58_9CLOT</name>
<evidence type="ECO:0000313" key="5">
    <source>
        <dbReference type="Proteomes" id="UP000035704"/>
    </source>
</evidence>
<dbReference type="NCBIfam" id="TIGR02271">
    <property type="entry name" value="YsnF/AvaK domain"/>
    <property type="match status" value="1"/>
</dbReference>
<dbReference type="PANTHER" id="PTHR38463">
    <property type="entry name" value="STRESS RESPONSE PROTEIN YSNF"/>
    <property type="match status" value="1"/>
</dbReference>
<organism evidence="4 5">
    <name type="scientific">Clostridium aceticum</name>
    <dbReference type="NCBI Taxonomy" id="84022"/>
    <lineage>
        <taxon>Bacteria</taxon>
        <taxon>Bacillati</taxon>
        <taxon>Bacillota</taxon>
        <taxon>Clostridia</taxon>
        <taxon>Eubacteriales</taxon>
        <taxon>Clostridiaceae</taxon>
        <taxon>Clostridium</taxon>
    </lineage>
</organism>
<feature type="domain" description="DUF2382" evidence="3">
    <location>
        <begin position="38"/>
        <end position="146"/>
    </location>
</feature>
<dbReference type="PANTHER" id="PTHR38463:SF1">
    <property type="entry name" value="STRESS RESPONSE PROTEIN YSNF"/>
    <property type="match status" value="1"/>
</dbReference>
<evidence type="ECO:0000313" key="4">
    <source>
        <dbReference type="EMBL" id="AKL94664.1"/>
    </source>
</evidence>
<accession>A0A0G3WB58</accession>
<proteinExistence type="predicted"/>